<evidence type="ECO:0000313" key="2">
    <source>
        <dbReference type="Proteomes" id="UP000245680"/>
    </source>
</evidence>
<sequence length="59" mass="6717">MARKDQHERLPGYYLAWELPDILQIGGEYRIEPGAETSDGSTLVAVFRRVADHDNRSSE</sequence>
<accession>A0A2V2LJ43</accession>
<comment type="caution">
    <text evidence="1">The sequence shown here is derived from an EMBL/GenBank/DDBJ whole genome shotgun (WGS) entry which is preliminary data.</text>
</comment>
<evidence type="ECO:0000313" key="1">
    <source>
        <dbReference type="EMBL" id="PWR02379.1"/>
    </source>
</evidence>
<protein>
    <submittedName>
        <fullName evidence="1">Uncharacterized protein</fullName>
    </submittedName>
</protein>
<reference evidence="1 2" key="1">
    <citation type="submission" date="2018-05" db="EMBL/GenBank/DDBJ databases">
        <title>Rhodobacteraceae gen. nov., sp. nov. isolated from sea water.</title>
        <authorList>
            <person name="Ren Y."/>
        </authorList>
    </citation>
    <scope>NUCLEOTIDE SEQUENCE [LARGE SCALE GENOMIC DNA]</scope>
    <source>
        <strain evidence="1 2">TG-679</strain>
    </source>
</reference>
<organism evidence="1 2">
    <name type="scientific">Meridianimarinicoccus roseus</name>
    <dbReference type="NCBI Taxonomy" id="2072018"/>
    <lineage>
        <taxon>Bacteria</taxon>
        <taxon>Pseudomonadati</taxon>
        <taxon>Pseudomonadota</taxon>
        <taxon>Alphaproteobacteria</taxon>
        <taxon>Rhodobacterales</taxon>
        <taxon>Paracoccaceae</taxon>
        <taxon>Meridianimarinicoccus</taxon>
    </lineage>
</organism>
<dbReference type="Proteomes" id="UP000245680">
    <property type="component" value="Unassembled WGS sequence"/>
</dbReference>
<keyword evidence="2" id="KW-1185">Reference proteome</keyword>
<gene>
    <name evidence="1" type="ORF">DKT77_12645</name>
</gene>
<dbReference type="AlphaFoldDB" id="A0A2V2LJ43"/>
<proteinExistence type="predicted"/>
<name>A0A2V2LJ43_9RHOB</name>
<dbReference type="EMBL" id="QGKU01000038">
    <property type="protein sequence ID" value="PWR02379.1"/>
    <property type="molecule type" value="Genomic_DNA"/>
</dbReference>